<gene>
    <name evidence="1" type="ORF">NDU88_002077</name>
</gene>
<comment type="caution">
    <text evidence="1">The sequence shown here is derived from an EMBL/GenBank/DDBJ whole genome shotgun (WGS) entry which is preliminary data.</text>
</comment>
<sequence>MRDVASGPVIPVHKRLVNALAKNNRWNPEPLLKRAAGKKLRQEEEATQRNAGRCVEKTLTEAGRSYLLGREPKRRLDAQGDR</sequence>
<keyword evidence="2" id="KW-1185">Reference proteome</keyword>
<proteinExistence type="predicted"/>
<reference evidence="1" key="1">
    <citation type="journal article" date="2022" name="bioRxiv">
        <title>Sequencing and chromosome-scale assembly of the giantPleurodeles waltlgenome.</title>
        <authorList>
            <person name="Brown T."/>
            <person name="Elewa A."/>
            <person name="Iarovenko S."/>
            <person name="Subramanian E."/>
            <person name="Araus A.J."/>
            <person name="Petzold A."/>
            <person name="Susuki M."/>
            <person name="Suzuki K.-i.T."/>
            <person name="Hayashi T."/>
            <person name="Toyoda A."/>
            <person name="Oliveira C."/>
            <person name="Osipova E."/>
            <person name="Leigh N.D."/>
            <person name="Simon A."/>
            <person name="Yun M.H."/>
        </authorList>
    </citation>
    <scope>NUCLEOTIDE SEQUENCE</scope>
    <source>
        <strain evidence="1">20211129_DDA</strain>
        <tissue evidence="1">Liver</tissue>
    </source>
</reference>
<organism evidence="1 2">
    <name type="scientific">Pleurodeles waltl</name>
    <name type="common">Iberian ribbed newt</name>
    <dbReference type="NCBI Taxonomy" id="8319"/>
    <lineage>
        <taxon>Eukaryota</taxon>
        <taxon>Metazoa</taxon>
        <taxon>Chordata</taxon>
        <taxon>Craniata</taxon>
        <taxon>Vertebrata</taxon>
        <taxon>Euteleostomi</taxon>
        <taxon>Amphibia</taxon>
        <taxon>Batrachia</taxon>
        <taxon>Caudata</taxon>
        <taxon>Salamandroidea</taxon>
        <taxon>Salamandridae</taxon>
        <taxon>Pleurodelinae</taxon>
        <taxon>Pleurodeles</taxon>
    </lineage>
</organism>
<evidence type="ECO:0000313" key="1">
    <source>
        <dbReference type="EMBL" id="KAJ1123609.1"/>
    </source>
</evidence>
<dbReference type="AlphaFoldDB" id="A0AAV7P8Y2"/>
<evidence type="ECO:0000313" key="2">
    <source>
        <dbReference type="Proteomes" id="UP001066276"/>
    </source>
</evidence>
<accession>A0AAV7P8Y2</accession>
<name>A0AAV7P8Y2_PLEWA</name>
<dbReference type="EMBL" id="JANPWB010000011">
    <property type="protein sequence ID" value="KAJ1123609.1"/>
    <property type="molecule type" value="Genomic_DNA"/>
</dbReference>
<dbReference type="Proteomes" id="UP001066276">
    <property type="component" value="Chromosome 7"/>
</dbReference>
<protein>
    <submittedName>
        <fullName evidence="1">Uncharacterized protein</fullName>
    </submittedName>
</protein>